<accession>A0A1Z4JT02</accession>
<gene>
    <name evidence="1" type="ORF">NIES2135_66450</name>
</gene>
<keyword evidence="1" id="KW-0614">Plasmid</keyword>
<sequence length="109" mass="12352">MATLPPVLFNPIEKIQFTELLQTLDPNYLPYILSTGCGIDSLSRLIKYIENLIGVHAVVGGELIETCRLMQSIYLHHTSHPKMRSVANLILLQANIRNHKYLLKGIKKN</sequence>
<proteinExistence type="predicted"/>
<dbReference type="Proteomes" id="UP000217895">
    <property type="component" value="Plasmid Plasmid2 dna"/>
</dbReference>
<dbReference type="EMBL" id="AP018205">
    <property type="protein sequence ID" value="BAY59768.1"/>
    <property type="molecule type" value="Genomic_DNA"/>
</dbReference>
<geneLocation type="plasmid" evidence="1">
    <name>plasmid2</name>
</geneLocation>
<organism evidence="1 2">
    <name type="scientific">Leptolyngbya boryana NIES-2135</name>
    <dbReference type="NCBI Taxonomy" id="1973484"/>
    <lineage>
        <taxon>Bacteria</taxon>
        <taxon>Bacillati</taxon>
        <taxon>Cyanobacteriota</taxon>
        <taxon>Cyanophyceae</taxon>
        <taxon>Leptolyngbyales</taxon>
        <taxon>Leptolyngbyaceae</taxon>
        <taxon>Leptolyngbya group</taxon>
        <taxon>Leptolyngbya</taxon>
    </lineage>
</organism>
<name>A0A1Z4JT02_LEPBY</name>
<reference evidence="1 2" key="1">
    <citation type="submission" date="2017-06" db="EMBL/GenBank/DDBJ databases">
        <title>Genome sequencing of cyanobaciteial culture collection at National Institute for Environmental Studies (NIES).</title>
        <authorList>
            <person name="Hirose Y."/>
            <person name="Shimura Y."/>
            <person name="Fujisawa T."/>
            <person name="Nakamura Y."/>
            <person name="Kawachi M."/>
        </authorList>
    </citation>
    <scope>NUCLEOTIDE SEQUENCE [LARGE SCALE GENOMIC DNA]</scope>
    <source>
        <strain evidence="1 2">NIES-2135</strain>
        <plasmid evidence="2">Plasmid Plasmid2 dna</plasmid>
    </source>
</reference>
<protein>
    <submittedName>
        <fullName evidence="1">Uncharacterized protein</fullName>
    </submittedName>
</protein>
<evidence type="ECO:0000313" key="2">
    <source>
        <dbReference type="Proteomes" id="UP000217895"/>
    </source>
</evidence>
<dbReference type="AlphaFoldDB" id="A0A1Z4JT02"/>
<keyword evidence="2" id="KW-1185">Reference proteome</keyword>
<evidence type="ECO:0000313" key="1">
    <source>
        <dbReference type="EMBL" id="BAY59768.1"/>
    </source>
</evidence>